<sequence length="132" mass="14744">MPFQPLPQDQPHIILGCPDCHTSWVVYEQQIGLPVPCPGCGSAARPTRLGYTDAGSGRQVSFGSFRRLLEQPDTAQRVIPMVEHWLNVRHEGGLQFVDGAGQPVPLAEVHFRIQGHAQWQGELYNQYMNVAR</sequence>
<dbReference type="Proteomes" id="UP000240317">
    <property type="component" value="Unassembled WGS sequence"/>
</dbReference>
<keyword evidence="2" id="KW-1185">Reference proteome</keyword>
<organism evidence="1 2">
    <name type="scientific">Deinococcus arcticus</name>
    <dbReference type="NCBI Taxonomy" id="2136176"/>
    <lineage>
        <taxon>Bacteria</taxon>
        <taxon>Thermotogati</taxon>
        <taxon>Deinococcota</taxon>
        <taxon>Deinococci</taxon>
        <taxon>Deinococcales</taxon>
        <taxon>Deinococcaceae</taxon>
        <taxon>Deinococcus</taxon>
    </lineage>
</organism>
<name>A0A2T3W8L2_9DEIO</name>
<reference evidence="1 2" key="1">
    <citation type="submission" date="2018-03" db="EMBL/GenBank/DDBJ databases">
        <title>Draft genome of Deinococcus sp. OD32.</title>
        <authorList>
            <person name="Wang X.-P."/>
            <person name="Du Z.-J."/>
        </authorList>
    </citation>
    <scope>NUCLEOTIDE SEQUENCE [LARGE SCALE GENOMIC DNA]</scope>
    <source>
        <strain evidence="1 2">OD32</strain>
    </source>
</reference>
<comment type="caution">
    <text evidence="1">The sequence shown here is derived from an EMBL/GenBank/DDBJ whole genome shotgun (WGS) entry which is preliminary data.</text>
</comment>
<dbReference type="EMBL" id="PYSV01000007">
    <property type="protein sequence ID" value="PTA68240.1"/>
    <property type="molecule type" value="Genomic_DNA"/>
</dbReference>
<dbReference type="AlphaFoldDB" id="A0A2T3W8L2"/>
<dbReference type="OrthoDB" id="70404at2"/>
<protein>
    <submittedName>
        <fullName evidence="1">Uncharacterized protein</fullName>
    </submittedName>
</protein>
<evidence type="ECO:0000313" key="2">
    <source>
        <dbReference type="Proteomes" id="UP000240317"/>
    </source>
</evidence>
<evidence type="ECO:0000313" key="1">
    <source>
        <dbReference type="EMBL" id="PTA68240.1"/>
    </source>
</evidence>
<gene>
    <name evidence="1" type="ORF">C8263_09310</name>
</gene>
<proteinExistence type="predicted"/>
<accession>A0A2T3W8L2</accession>
<dbReference type="RefSeq" id="WP_107137834.1">
    <property type="nucleotide sequence ID" value="NZ_PYSV01000007.1"/>
</dbReference>